<dbReference type="EMBL" id="CP102734">
    <property type="protein sequence ID" value="UVD81966.1"/>
    <property type="molecule type" value="Genomic_DNA"/>
</dbReference>
<name>A0ABY5R8X8_9MOLU</name>
<protein>
    <recommendedName>
        <fullName evidence="3">Cell division protein FtsA</fullName>
    </recommendedName>
</protein>
<proteinExistence type="predicted"/>
<evidence type="ECO:0008006" key="3">
    <source>
        <dbReference type="Google" id="ProtNLM"/>
    </source>
</evidence>
<gene>
    <name evidence="1" type="ORF">NV226_01515</name>
</gene>
<accession>A0ABY5R8X8</accession>
<dbReference type="Proteomes" id="UP001059252">
    <property type="component" value="Chromosome"/>
</dbReference>
<keyword evidence="2" id="KW-1185">Reference proteome</keyword>
<dbReference type="RefSeq" id="WP_258211140.1">
    <property type="nucleotide sequence ID" value="NZ_CP102734.1"/>
</dbReference>
<sequence length="418" mass="48824">MKRDIFAILKLSNNQTSMIIIEKSKTNYFPLFESNSQTNNVDQLEKFFAKTLNEAQAFLKCKLDKIFVQIDDSKELNIKINLVEHSFPGAVEKLSKKDLQNYLINLQQKNNATQEVIFSQHYQYFAKDLENKWHYFSNPPLNKKDLHNLHLSSAKIEINQEIVIALKKIFAKFNCQIVQILPTSAIIPYTIEDSMSSKKEFVNFHLDDNFAIVSLVQNNVLLKYQFTEFNINILIDKIATRFKINQSIIRKILVAKYNDLDLVQSDSEIINSLVLSTSSLRYKDIIQLSKIFFNEIHLEIQKFLLKANLSKSTPILITGKINDLINFDKFVKQIFQTHIIYSYKNEFPDLLQQSNQIKEAIGYIKCINYLDEIIDYKNYNTIIETQPIKISHLLPNKKNLFSYILNIFTRKTLGEKHA</sequence>
<reference evidence="1" key="1">
    <citation type="submission" date="2022-08" db="EMBL/GenBank/DDBJ databases">
        <title>Complete genome of Mycoplasma iguanae type strain 2327.</title>
        <authorList>
            <person name="Spergser J."/>
        </authorList>
    </citation>
    <scope>NUCLEOTIDE SEQUENCE</scope>
    <source>
        <strain evidence="1">2327</strain>
    </source>
</reference>
<evidence type="ECO:0000313" key="1">
    <source>
        <dbReference type="EMBL" id="UVD81966.1"/>
    </source>
</evidence>
<organism evidence="1 2">
    <name type="scientific">Mycoplasma iguanae</name>
    <dbReference type="NCBI Taxonomy" id="292461"/>
    <lineage>
        <taxon>Bacteria</taxon>
        <taxon>Bacillati</taxon>
        <taxon>Mycoplasmatota</taxon>
        <taxon>Mollicutes</taxon>
        <taxon>Mycoplasmataceae</taxon>
        <taxon>Mycoplasma</taxon>
    </lineage>
</organism>
<evidence type="ECO:0000313" key="2">
    <source>
        <dbReference type="Proteomes" id="UP001059252"/>
    </source>
</evidence>